<gene>
    <name evidence="1" type="ORF">ACHAXA_009332</name>
</gene>
<dbReference type="Proteomes" id="UP001530377">
    <property type="component" value="Unassembled WGS sequence"/>
</dbReference>
<comment type="caution">
    <text evidence="1">The sequence shown here is derived from an EMBL/GenBank/DDBJ whole genome shotgun (WGS) entry which is preliminary data.</text>
</comment>
<evidence type="ECO:0000313" key="1">
    <source>
        <dbReference type="EMBL" id="KAL3826723.1"/>
    </source>
</evidence>
<proteinExistence type="predicted"/>
<keyword evidence="2" id="KW-1185">Reference proteome</keyword>
<name>A0ABD3SRA2_9STRA</name>
<evidence type="ECO:0000313" key="2">
    <source>
        <dbReference type="Proteomes" id="UP001530377"/>
    </source>
</evidence>
<accession>A0ABD3SRA2</accession>
<sequence>MLSRTLTSSFSESVLTHRPLSIGHYRVNDLLVILARHHVSHPLYDQRSRVAADRPRRRLAVRQRHKSIIAAVHDETGQGQGAQPMSTVGLRYHGIQLAGVGGRLEWVAMDGLRHVLGGVGAKGSGTKAEGELAAGEVASAGRATYRSRRRRCREGRERERVIEEAKRVGAHITQRVGRRNAGAESSEQELLAPCQQRGGEAHNEKDTWIMSGTEGFILDEVSGAEFCAHG</sequence>
<reference evidence="1 2" key="1">
    <citation type="submission" date="2024-10" db="EMBL/GenBank/DDBJ databases">
        <title>Updated reference genomes for cyclostephanoid diatoms.</title>
        <authorList>
            <person name="Roberts W.R."/>
            <person name="Alverson A.J."/>
        </authorList>
    </citation>
    <scope>NUCLEOTIDE SEQUENCE [LARGE SCALE GENOMIC DNA]</scope>
    <source>
        <strain evidence="1 2">AJA228-03</strain>
    </source>
</reference>
<organism evidence="1 2">
    <name type="scientific">Cyclostephanos tholiformis</name>
    <dbReference type="NCBI Taxonomy" id="382380"/>
    <lineage>
        <taxon>Eukaryota</taxon>
        <taxon>Sar</taxon>
        <taxon>Stramenopiles</taxon>
        <taxon>Ochrophyta</taxon>
        <taxon>Bacillariophyta</taxon>
        <taxon>Coscinodiscophyceae</taxon>
        <taxon>Thalassiosirophycidae</taxon>
        <taxon>Stephanodiscales</taxon>
        <taxon>Stephanodiscaceae</taxon>
        <taxon>Cyclostephanos</taxon>
    </lineage>
</organism>
<dbReference type="EMBL" id="JALLPB020000015">
    <property type="protein sequence ID" value="KAL3826723.1"/>
    <property type="molecule type" value="Genomic_DNA"/>
</dbReference>
<dbReference type="AlphaFoldDB" id="A0ABD3SRA2"/>
<protein>
    <submittedName>
        <fullName evidence="1">Uncharacterized protein</fullName>
    </submittedName>
</protein>